<protein>
    <recommendedName>
        <fullName evidence="1">Reverse transcriptase Ty1/copia-type domain-containing protein</fullName>
    </recommendedName>
</protein>
<comment type="caution">
    <text evidence="2">The sequence shown here is derived from an EMBL/GenBank/DDBJ whole genome shotgun (WGS) entry which is preliminary data.</text>
</comment>
<evidence type="ECO:0000313" key="2">
    <source>
        <dbReference type="EMBL" id="KAL0406449.1"/>
    </source>
</evidence>
<dbReference type="EMBL" id="JACGWN010000014">
    <property type="protein sequence ID" value="KAL0406449.1"/>
    <property type="molecule type" value="Genomic_DNA"/>
</dbReference>
<dbReference type="AlphaFoldDB" id="A0AAW2TPA0"/>
<evidence type="ECO:0000259" key="1">
    <source>
        <dbReference type="Pfam" id="PF07727"/>
    </source>
</evidence>
<organism evidence="2">
    <name type="scientific">Sesamum latifolium</name>
    <dbReference type="NCBI Taxonomy" id="2727402"/>
    <lineage>
        <taxon>Eukaryota</taxon>
        <taxon>Viridiplantae</taxon>
        <taxon>Streptophyta</taxon>
        <taxon>Embryophyta</taxon>
        <taxon>Tracheophyta</taxon>
        <taxon>Spermatophyta</taxon>
        <taxon>Magnoliopsida</taxon>
        <taxon>eudicotyledons</taxon>
        <taxon>Gunneridae</taxon>
        <taxon>Pentapetalae</taxon>
        <taxon>asterids</taxon>
        <taxon>lamiids</taxon>
        <taxon>Lamiales</taxon>
        <taxon>Pedaliaceae</taxon>
        <taxon>Sesamum</taxon>
    </lineage>
</organism>
<accession>A0AAW2TPA0</accession>
<gene>
    <name evidence="2" type="ORF">Slati_3958800</name>
</gene>
<name>A0AAW2TPA0_9LAMI</name>
<dbReference type="InterPro" id="IPR013103">
    <property type="entry name" value="RVT_2"/>
</dbReference>
<feature type="domain" description="Reverse transcriptase Ty1/copia-type" evidence="1">
    <location>
        <begin position="36"/>
        <end position="180"/>
    </location>
</feature>
<reference evidence="2" key="1">
    <citation type="submission" date="2020-06" db="EMBL/GenBank/DDBJ databases">
        <authorList>
            <person name="Li T."/>
            <person name="Hu X."/>
            <person name="Zhang T."/>
            <person name="Song X."/>
            <person name="Zhang H."/>
            <person name="Dai N."/>
            <person name="Sheng W."/>
            <person name="Hou X."/>
            <person name="Wei L."/>
        </authorList>
    </citation>
    <scope>NUCLEOTIDE SEQUENCE</scope>
    <source>
        <strain evidence="2">KEN1</strain>
        <tissue evidence="2">Leaf</tissue>
    </source>
</reference>
<dbReference type="Pfam" id="PF07727">
    <property type="entry name" value="RVT_2"/>
    <property type="match status" value="1"/>
</dbReference>
<proteinExistence type="predicted"/>
<reference evidence="2" key="2">
    <citation type="journal article" date="2024" name="Plant">
        <title>Genomic evolution and insights into agronomic trait innovations of Sesamum species.</title>
        <authorList>
            <person name="Miao H."/>
            <person name="Wang L."/>
            <person name="Qu L."/>
            <person name="Liu H."/>
            <person name="Sun Y."/>
            <person name="Le M."/>
            <person name="Wang Q."/>
            <person name="Wei S."/>
            <person name="Zheng Y."/>
            <person name="Lin W."/>
            <person name="Duan Y."/>
            <person name="Cao H."/>
            <person name="Xiong S."/>
            <person name="Wang X."/>
            <person name="Wei L."/>
            <person name="Li C."/>
            <person name="Ma Q."/>
            <person name="Ju M."/>
            <person name="Zhao R."/>
            <person name="Li G."/>
            <person name="Mu C."/>
            <person name="Tian Q."/>
            <person name="Mei H."/>
            <person name="Zhang T."/>
            <person name="Gao T."/>
            <person name="Zhang H."/>
        </authorList>
    </citation>
    <scope>NUCLEOTIDE SEQUENCE</scope>
    <source>
        <strain evidence="2">KEN1</strain>
    </source>
</reference>
<sequence length="181" mass="20737">MSDIDLKKLLEAMKFEMESISSNQVWTLVDHPKGANGSINRPRVDFEETFSPVAMANCIQIMLAILAWYDYEIWERDVKTAFFNNFVEEEIYTDQSKGFNGSRRTTYGLPSPKIIYGLKQASQSWNILFGEVIWGYDFIKNDFNPCIYKKVGGSSVAFLVLYVDDILLIENNVKMLGDTKA</sequence>